<keyword evidence="1" id="KW-1133">Transmembrane helix</keyword>
<dbReference type="PANTHER" id="PTHR33371:SF4">
    <property type="entry name" value="INTERMEMBRANE PHOSPHOLIPID TRANSPORT SYSTEM BINDING PROTEIN MLAD"/>
    <property type="match status" value="1"/>
</dbReference>
<accession>A0A6J7IZ51</accession>
<dbReference type="EMBL" id="CAFBMX010000007">
    <property type="protein sequence ID" value="CAB4935981.1"/>
    <property type="molecule type" value="Genomic_DNA"/>
</dbReference>
<sequence>MTLRRTPRAERPRILRKDRRGANPVTVGLLMLLAVALIGYFGFTKDWPFSRGFEFQAVFKTSNSIRLDSPVRIAGVNVGKVKKIDGQAGTNNAVITMEIKKDGLPIHKDARLKIRPRIFLEGNFFVDLQPGTPEAPRLSDGDTIPVTQTAGPVQIDQILTALQQDTRKSLQTTLVELGTALTAKPTAEQDASQEPVVRGLTAADALNSALTYGGPALESTAVVNEALRGLAADDLSSLVGGLARVGRKLSGSEESLVTLVQGFNTTMAAMAAEQASLRTAVGELGPTVKTAYTSLGSLNAALPSVREFSLAVIPGVEETPATIAALTPWIGPTKALLSPDELGGLVADLRPATANLASAGASGVGLLRQGDLLARCIDRVILPAGNAVMPDGPLTTGKENYKEFWYAMVGLAGEAQNFDGNGNYVRFQTGGGAYPVALKGGNLQNNLTMYGNSAGKPLGTKPKWYGVTARPPYVFNKACYTQALPEFSKTATGPSDAQTP</sequence>
<feature type="domain" description="Mce/MlaD" evidence="2">
    <location>
        <begin position="53"/>
        <end position="131"/>
    </location>
</feature>
<dbReference type="PANTHER" id="PTHR33371">
    <property type="entry name" value="INTERMEMBRANE PHOSPHOLIPID TRANSPORT SYSTEM BINDING PROTEIN MLAD-RELATED"/>
    <property type="match status" value="1"/>
</dbReference>
<feature type="transmembrane region" description="Helical" evidence="1">
    <location>
        <begin position="21"/>
        <end position="43"/>
    </location>
</feature>
<protein>
    <submittedName>
        <fullName evidence="3">Unannotated protein</fullName>
    </submittedName>
</protein>
<keyword evidence="1" id="KW-0812">Transmembrane</keyword>
<evidence type="ECO:0000259" key="2">
    <source>
        <dbReference type="Pfam" id="PF02470"/>
    </source>
</evidence>
<dbReference type="InterPro" id="IPR052336">
    <property type="entry name" value="MlaD_Phospholipid_Transporter"/>
</dbReference>
<dbReference type="InterPro" id="IPR003399">
    <property type="entry name" value="Mce/MlaD"/>
</dbReference>
<organism evidence="3">
    <name type="scientific">freshwater metagenome</name>
    <dbReference type="NCBI Taxonomy" id="449393"/>
    <lineage>
        <taxon>unclassified sequences</taxon>
        <taxon>metagenomes</taxon>
        <taxon>ecological metagenomes</taxon>
    </lineage>
</organism>
<reference evidence="3" key="1">
    <citation type="submission" date="2020-05" db="EMBL/GenBank/DDBJ databases">
        <authorList>
            <person name="Chiriac C."/>
            <person name="Salcher M."/>
            <person name="Ghai R."/>
            <person name="Kavagutti S V."/>
        </authorList>
    </citation>
    <scope>NUCLEOTIDE SEQUENCE</scope>
</reference>
<evidence type="ECO:0000256" key="1">
    <source>
        <dbReference type="SAM" id="Phobius"/>
    </source>
</evidence>
<keyword evidence="1" id="KW-0472">Membrane</keyword>
<dbReference type="Pfam" id="PF02470">
    <property type="entry name" value="MlaD"/>
    <property type="match status" value="1"/>
</dbReference>
<evidence type="ECO:0000313" key="3">
    <source>
        <dbReference type="EMBL" id="CAB4935981.1"/>
    </source>
</evidence>
<proteinExistence type="predicted"/>
<dbReference type="AlphaFoldDB" id="A0A6J7IZ51"/>
<gene>
    <name evidence="3" type="ORF">UFOPK3674_01477</name>
</gene>
<name>A0A6J7IZ51_9ZZZZ</name>